<accession>A0AAD7NL82</accession>
<evidence type="ECO:0000313" key="1">
    <source>
        <dbReference type="EMBL" id="KAJ7765884.1"/>
    </source>
</evidence>
<reference evidence="1" key="1">
    <citation type="submission" date="2023-03" db="EMBL/GenBank/DDBJ databases">
        <title>Massive genome expansion in bonnet fungi (Mycena s.s.) driven by repeated elements and novel gene families across ecological guilds.</title>
        <authorList>
            <consortium name="Lawrence Berkeley National Laboratory"/>
            <person name="Harder C.B."/>
            <person name="Miyauchi S."/>
            <person name="Viragh M."/>
            <person name="Kuo A."/>
            <person name="Thoen E."/>
            <person name="Andreopoulos B."/>
            <person name="Lu D."/>
            <person name="Skrede I."/>
            <person name="Drula E."/>
            <person name="Henrissat B."/>
            <person name="Morin E."/>
            <person name="Kohler A."/>
            <person name="Barry K."/>
            <person name="LaButti K."/>
            <person name="Morin E."/>
            <person name="Salamov A."/>
            <person name="Lipzen A."/>
            <person name="Mereny Z."/>
            <person name="Hegedus B."/>
            <person name="Baldrian P."/>
            <person name="Stursova M."/>
            <person name="Weitz H."/>
            <person name="Taylor A."/>
            <person name="Grigoriev I.V."/>
            <person name="Nagy L.G."/>
            <person name="Martin F."/>
            <person name="Kauserud H."/>
        </authorList>
    </citation>
    <scope>NUCLEOTIDE SEQUENCE</scope>
    <source>
        <strain evidence="1">CBHHK188m</strain>
    </source>
</reference>
<comment type="caution">
    <text evidence="1">The sequence shown here is derived from an EMBL/GenBank/DDBJ whole genome shotgun (WGS) entry which is preliminary data.</text>
</comment>
<keyword evidence="2" id="KW-1185">Reference proteome</keyword>
<proteinExistence type="predicted"/>
<dbReference type="EMBL" id="JARJLG010000034">
    <property type="protein sequence ID" value="KAJ7765884.1"/>
    <property type="molecule type" value="Genomic_DNA"/>
</dbReference>
<organism evidence="1 2">
    <name type="scientific">Mycena maculata</name>
    <dbReference type="NCBI Taxonomy" id="230809"/>
    <lineage>
        <taxon>Eukaryota</taxon>
        <taxon>Fungi</taxon>
        <taxon>Dikarya</taxon>
        <taxon>Basidiomycota</taxon>
        <taxon>Agaricomycotina</taxon>
        <taxon>Agaricomycetes</taxon>
        <taxon>Agaricomycetidae</taxon>
        <taxon>Agaricales</taxon>
        <taxon>Marasmiineae</taxon>
        <taxon>Mycenaceae</taxon>
        <taxon>Mycena</taxon>
    </lineage>
</organism>
<dbReference type="Gene3D" id="3.80.10.10">
    <property type="entry name" value="Ribonuclease Inhibitor"/>
    <property type="match status" value="1"/>
</dbReference>
<evidence type="ECO:0000313" key="2">
    <source>
        <dbReference type="Proteomes" id="UP001215280"/>
    </source>
</evidence>
<dbReference type="InterPro" id="IPR032675">
    <property type="entry name" value="LRR_dom_sf"/>
</dbReference>
<evidence type="ECO:0008006" key="3">
    <source>
        <dbReference type="Google" id="ProtNLM"/>
    </source>
</evidence>
<sequence>MLVACCAACGSPRGLEDVHRITAEAPNTNIRPGQDRDEITLPAGIALVDEEMARLQSLRVAIRSRLSSKIQAVPDEIWATIFEAHSHLCRLKLDPANSNKGMAAHFPLMLVSRKWLEIALGTPALWSYVVLHMGAQSYECLPAEVAVENVDVRLLRSKQHPLDVIITANLWRSENITDYSGVLERLLGESRRFNSLIWDVPVDLPAVPKIQGTFNWLTAFYIRHHRDAGPRDEYFWGGLKDAPIRFLTFHHGLPPYFQFAWENIVEVHTDRVHFLLARLEEPRSQLRRVELDVFGTAESGPGDGQIMPVIENSKVRELRINSSHPQSYLLIDRLQLSALEELTVVDSDRRGWADNISPNLLTFLSHTSLQSLVLHNINFTGSSVQTLQAALRDALPLLRSLSVSDFWEDGDRTPSTDASEERGHWTEFPLYTLHHSNSAVLPALENLCYAIYPGRFFAEFQVDHGHRRHRRVVTEFLESVEDLIKNRLRNDSRNSASIKKFVLKAGGQFGDFLDLDLAEFPWFAKHMNEFGLVFEFVPQWDYKQIFYDIQ</sequence>
<gene>
    <name evidence="1" type="ORF">DFH07DRAFT_358766</name>
</gene>
<dbReference type="Proteomes" id="UP001215280">
    <property type="component" value="Unassembled WGS sequence"/>
</dbReference>
<name>A0AAD7NL82_9AGAR</name>
<protein>
    <recommendedName>
        <fullName evidence="3">F-box domain-containing protein</fullName>
    </recommendedName>
</protein>
<dbReference type="AlphaFoldDB" id="A0AAD7NL82"/>
<dbReference type="SUPFAM" id="SSF52047">
    <property type="entry name" value="RNI-like"/>
    <property type="match status" value="1"/>
</dbReference>